<dbReference type="EMBL" id="PDES01000006">
    <property type="protein sequence ID" value="RRQ86255.1"/>
    <property type="molecule type" value="Genomic_DNA"/>
</dbReference>
<evidence type="ECO:0000313" key="4">
    <source>
        <dbReference type="Proteomes" id="UP000276379"/>
    </source>
</evidence>
<comment type="caution">
    <text evidence="3">The sequence shown here is derived from an EMBL/GenBank/DDBJ whole genome shotgun (WGS) entry which is preliminary data.</text>
</comment>
<evidence type="ECO:0000313" key="3">
    <source>
        <dbReference type="EMBL" id="RRQ86255.1"/>
    </source>
</evidence>
<dbReference type="InterPro" id="IPR055354">
    <property type="entry name" value="DUF7507"/>
</dbReference>
<dbReference type="Gene3D" id="2.160.20.10">
    <property type="entry name" value="Single-stranded right-handed beta-helix, Pectin lyase-like"/>
    <property type="match status" value="1"/>
</dbReference>
<dbReference type="InterPro" id="IPR011050">
    <property type="entry name" value="Pectin_lyase_fold/virulence"/>
</dbReference>
<feature type="region of interest" description="Disordered" evidence="1">
    <location>
        <begin position="1"/>
        <end position="23"/>
    </location>
</feature>
<organism evidence="3 4">
    <name type="scientific">Streptomyces griseofuscus</name>
    <dbReference type="NCBI Taxonomy" id="146922"/>
    <lineage>
        <taxon>Bacteria</taxon>
        <taxon>Bacillati</taxon>
        <taxon>Actinomycetota</taxon>
        <taxon>Actinomycetes</taxon>
        <taxon>Kitasatosporales</taxon>
        <taxon>Streptomycetaceae</taxon>
        <taxon>Streptomyces</taxon>
    </lineage>
</organism>
<reference evidence="3 4" key="1">
    <citation type="submission" date="2017-10" db="EMBL/GenBank/DDBJ databases">
        <title>Draft genome of actinobacteria isolated from guarana (Paullinia cupana (Mart.) Ducke.</title>
        <authorList>
            <person name="Siqueira K.A."/>
            <person name="Liotti R.G."/>
            <person name="Mendes T.A."/>
            <person name="Soares M.A."/>
        </authorList>
    </citation>
    <scope>NUCLEOTIDE SEQUENCE [LARGE SCALE GENOMIC DNA]</scope>
    <source>
        <strain evidence="3 4">199</strain>
    </source>
</reference>
<proteinExistence type="predicted"/>
<evidence type="ECO:0000256" key="1">
    <source>
        <dbReference type="SAM" id="MobiDB-lite"/>
    </source>
</evidence>
<dbReference type="SUPFAM" id="SSF51126">
    <property type="entry name" value="Pectin lyase-like"/>
    <property type="match status" value="1"/>
</dbReference>
<dbReference type="InterPro" id="IPR047589">
    <property type="entry name" value="DUF11_rpt"/>
</dbReference>
<protein>
    <recommendedName>
        <fullName evidence="2">DUF7507 domain-containing protein</fullName>
    </recommendedName>
</protein>
<gene>
    <name evidence="3" type="ORF">CQW44_15325</name>
</gene>
<accession>A0A426S7W9</accession>
<dbReference type="NCBIfam" id="TIGR01451">
    <property type="entry name" value="B_ant_repeat"/>
    <property type="match status" value="1"/>
</dbReference>
<keyword evidence="4" id="KW-1185">Reference proteome</keyword>
<feature type="domain" description="DUF7507" evidence="2">
    <location>
        <begin position="189"/>
        <end position="285"/>
    </location>
</feature>
<dbReference type="Pfam" id="PF24346">
    <property type="entry name" value="DUF7507"/>
    <property type="match status" value="1"/>
</dbReference>
<name>A0A426S7W9_9ACTN</name>
<evidence type="ECO:0000259" key="2">
    <source>
        <dbReference type="Pfam" id="PF24346"/>
    </source>
</evidence>
<dbReference type="InterPro" id="IPR012334">
    <property type="entry name" value="Pectin_lyas_fold"/>
</dbReference>
<sequence length="301" mass="31069">MTVPNPGRLAQNSVQIGSPSLAGPTGGTLTGNTIIGAAFGDPGNASTALLLANATGVTVSRNTFGGAGTDLGIALSNSTDITIDHNAIDRTPTPPPGFADSYGIGVSSDDASRPTATLICNTFSGWNLNPDNVTQPPCITTGSTIPCATVDQPFSTQLRATTENPDAQLTWRLVSGQLPPGLTLDGPFHVGDKVEYSYTVANTGGTDLHNVQITDDRIADVTCDETTVAPGHATTCHGTHTISQADITSCRTTKERGGDTDKGMCCQLTNVAQATATDPQNNQITSNKATVTITVEVEKKQ</sequence>
<dbReference type="Proteomes" id="UP000276379">
    <property type="component" value="Unassembled WGS sequence"/>
</dbReference>
<dbReference type="AlphaFoldDB" id="A0A426S7W9"/>